<keyword evidence="4" id="KW-1185">Reference proteome</keyword>
<gene>
    <name evidence="3" type="ORF">F6464_13070</name>
</gene>
<dbReference type="OrthoDB" id="1453201at2"/>
<sequence length="130" mass="14438">MIITNFKNKFVCVFLVFVILLQSCAAYQETPVSIAEAMDTNHKVLVTTSDDTKLKFKKIELTDGMYYGIAKDYKGKIVKTPLKESEIKTFRILDKSNSTALTIGIIVIPLIIVAVILYGDWGPGNIGFGE</sequence>
<dbReference type="EMBL" id="WAEM01000009">
    <property type="protein sequence ID" value="KAB1154310.1"/>
    <property type="molecule type" value="Genomic_DNA"/>
</dbReference>
<keyword evidence="2" id="KW-0732">Signal</keyword>
<dbReference type="PROSITE" id="PS51257">
    <property type="entry name" value="PROKAR_LIPOPROTEIN"/>
    <property type="match status" value="1"/>
</dbReference>
<protein>
    <submittedName>
        <fullName evidence="3">Uncharacterized protein</fullName>
    </submittedName>
</protein>
<evidence type="ECO:0000256" key="2">
    <source>
        <dbReference type="SAM" id="SignalP"/>
    </source>
</evidence>
<evidence type="ECO:0000256" key="1">
    <source>
        <dbReference type="SAM" id="Phobius"/>
    </source>
</evidence>
<evidence type="ECO:0000313" key="3">
    <source>
        <dbReference type="EMBL" id="KAB1154310.1"/>
    </source>
</evidence>
<keyword evidence="1" id="KW-1133">Transmembrane helix</keyword>
<dbReference type="Proteomes" id="UP000490922">
    <property type="component" value="Unassembled WGS sequence"/>
</dbReference>
<evidence type="ECO:0000313" key="4">
    <source>
        <dbReference type="Proteomes" id="UP000490922"/>
    </source>
</evidence>
<keyword evidence="1" id="KW-0812">Transmembrane</keyword>
<reference evidence="3 4" key="1">
    <citation type="submission" date="2019-09" db="EMBL/GenBank/DDBJ databases">
        <title>Flavobacterium sp. nov., isolated from glacier ice.</title>
        <authorList>
            <person name="Liu Q."/>
        </authorList>
    </citation>
    <scope>NUCLEOTIDE SEQUENCE [LARGE SCALE GENOMIC DNA]</scope>
    <source>
        <strain evidence="3 4">NBRC 112527</strain>
    </source>
</reference>
<dbReference type="AlphaFoldDB" id="A0A7J5A9S9"/>
<accession>A0A7J5A9S9</accession>
<feature type="signal peptide" evidence="2">
    <location>
        <begin position="1"/>
        <end position="25"/>
    </location>
</feature>
<comment type="caution">
    <text evidence="3">The sequence shown here is derived from an EMBL/GenBank/DDBJ whole genome shotgun (WGS) entry which is preliminary data.</text>
</comment>
<organism evidence="3 4">
    <name type="scientific">Flavobacterium luteum</name>
    <dbReference type="NCBI Taxonomy" id="2026654"/>
    <lineage>
        <taxon>Bacteria</taxon>
        <taxon>Pseudomonadati</taxon>
        <taxon>Bacteroidota</taxon>
        <taxon>Flavobacteriia</taxon>
        <taxon>Flavobacteriales</taxon>
        <taxon>Flavobacteriaceae</taxon>
        <taxon>Flavobacterium</taxon>
    </lineage>
</organism>
<dbReference type="RefSeq" id="WP_151108401.1">
    <property type="nucleotide sequence ID" value="NZ_WAEM01000009.1"/>
</dbReference>
<proteinExistence type="predicted"/>
<feature type="transmembrane region" description="Helical" evidence="1">
    <location>
        <begin position="100"/>
        <end position="119"/>
    </location>
</feature>
<keyword evidence="1" id="KW-0472">Membrane</keyword>
<name>A0A7J5A9S9_9FLAO</name>
<feature type="chain" id="PRO_5029762304" evidence="2">
    <location>
        <begin position="26"/>
        <end position="130"/>
    </location>
</feature>